<gene>
    <name evidence="2" type="ORF">PCOR1329_LOCUS1962</name>
</gene>
<name>A0ABN9PKG9_9DINO</name>
<dbReference type="EMBL" id="CAUYUJ010000481">
    <property type="protein sequence ID" value="CAK0790764.1"/>
    <property type="molecule type" value="Genomic_DNA"/>
</dbReference>
<organism evidence="2 3">
    <name type="scientific">Prorocentrum cordatum</name>
    <dbReference type="NCBI Taxonomy" id="2364126"/>
    <lineage>
        <taxon>Eukaryota</taxon>
        <taxon>Sar</taxon>
        <taxon>Alveolata</taxon>
        <taxon>Dinophyceae</taxon>
        <taxon>Prorocentrales</taxon>
        <taxon>Prorocentraceae</taxon>
        <taxon>Prorocentrum</taxon>
    </lineage>
</organism>
<evidence type="ECO:0000256" key="1">
    <source>
        <dbReference type="SAM" id="MobiDB-lite"/>
    </source>
</evidence>
<feature type="region of interest" description="Disordered" evidence="1">
    <location>
        <begin position="27"/>
        <end position="54"/>
    </location>
</feature>
<sequence length="54" mass="5665">VPQAGQLLRAQAGTVRGVAEQAELVAERPTQPRRRAGGLRVGAREPPGGPRVRA</sequence>
<evidence type="ECO:0000313" key="3">
    <source>
        <dbReference type="Proteomes" id="UP001189429"/>
    </source>
</evidence>
<dbReference type="Proteomes" id="UP001189429">
    <property type="component" value="Unassembled WGS sequence"/>
</dbReference>
<comment type="caution">
    <text evidence="2">The sequence shown here is derived from an EMBL/GenBank/DDBJ whole genome shotgun (WGS) entry which is preliminary data.</text>
</comment>
<accession>A0ABN9PKG9</accession>
<feature type="non-terminal residue" evidence="2">
    <location>
        <position position="1"/>
    </location>
</feature>
<feature type="non-terminal residue" evidence="2">
    <location>
        <position position="54"/>
    </location>
</feature>
<evidence type="ECO:0000313" key="2">
    <source>
        <dbReference type="EMBL" id="CAK0790764.1"/>
    </source>
</evidence>
<protein>
    <submittedName>
        <fullName evidence="2">Uncharacterized protein</fullName>
    </submittedName>
</protein>
<reference evidence="2" key="1">
    <citation type="submission" date="2023-10" db="EMBL/GenBank/DDBJ databases">
        <authorList>
            <person name="Chen Y."/>
            <person name="Shah S."/>
            <person name="Dougan E. K."/>
            <person name="Thang M."/>
            <person name="Chan C."/>
        </authorList>
    </citation>
    <scope>NUCLEOTIDE SEQUENCE [LARGE SCALE GENOMIC DNA]</scope>
</reference>
<keyword evidence="3" id="KW-1185">Reference proteome</keyword>
<proteinExistence type="predicted"/>